<dbReference type="Pfam" id="PF09413">
    <property type="entry name" value="DUF2007"/>
    <property type="match status" value="1"/>
</dbReference>
<protein>
    <recommendedName>
        <fullName evidence="1">DUF2007 domain-containing protein</fullName>
    </recommendedName>
</protein>
<dbReference type="RefSeq" id="WP_054211435.1">
    <property type="nucleotide sequence ID" value="NZ_LGSZ01000066.1"/>
</dbReference>
<accession>A0A0N1F0T1</accession>
<dbReference type="InterPro" id="IPR018551">
    <property type="entry name" value="DUF2007"/>
</dbReference>
<organism evidence="2 3">
    <name type="scientific">Bosea vaviloviae</name>
    <dbReference type="NCBI Taxonomy" id="1526658"/>
    <lineage>
        <taxon>Bacteria</taxon>
        <taxon>Pseudomonadati</taxon>
        <taxon>Pseudomonadota</taxon>
        <taxon>Alphaproteobacteria</taxon>
        <taxon>Hyphomicrobiales</taxon>
        <taxon>Boseaceae</taxon>
        <taxon>Bosea</taxon>
    </lineage>
</organism>
<name>A0A0N1F0T1_9HYPH</name>
<evidence type="ECO:0000313" key="3">
    <source>
        <dbReference type="Proteomes" id="UP000037822"/>
    </source>
</evidence>
<gene>
    <name evidence="2" type="ORF">AE618_23205</name>
</gene>
<dbReference type="PATRIC" id="fig|1526658.3.peg.4745"/>
<dbReference type="Proteomes" id="UP000037822">
    <property type="component" value="Unassembled WGS sequence"/>
</dbReference>
<sequence length="74" mass="7996">MHELLRTNDIVLLGAIEALLASANLDCLIADQHISALEGMIGAFPRRLLVREADRARARALLTEAGFGAELRDG</sequence>
<feature type="domain" description="DUF2007" evidence="1">
    <location>
        <begin position="1"/>
        <end position="66"/>
    </location>
</feature>
<dbReference type="AlphaFoldDB" id="A0A0N1F0T1"/>
<dbReference type="SUPFAM" id="SSF54913">
    <property type="entry name" value="GlnB-like"/>
    <property type="match status" value="1"/>
</dbReference>
<evidence type="ECO:0000259" key="1">
    <source>
        <dbReference type="Pfam" id="PF09413"/>
    </source>
</evidence>
<dbReference type="EMBL" id="LGSZ01000066">
    <property type="protein sequence ID" value="KPH76651.1"/>
    <property type="molecule type" value="Genomic_DNA"/>
</dbReference>
<proteinExistence type="predicted"/>
<reference evidence="2 3" key="1">
    <citation type="submission" date="2015-07" db="EMBL/GenBank/DDBJ databases">
        <title>Whole genome sequencing of Bosea vaviloviae isolated from cave pool.</title>
        <authorList>
            <person name="Tan N.E.H."/>
            <person name="Lee Y.P."/>
            <person name="Gan H.M."/>
            <person name="Barton H."/>
            <person name="Savka M.A."/>
        </authorList>
    </citation>
    <scope>NUCLEOTIDE SEQUENCE [LARGE SCALE GENOMIC DNA]</scope>
    <source>
        <strain evidence="2 3">SD260</strain>
    </source>
</reference>
<comment type="caution">
    <text evidence="2">The sequence shown here is derived from an EMBL/GenBank/DDBJ whole genome shotgun (WGS) entry which is preliminary data.</text>
</comment>
<dbReference type="InterPro" id="IPR011322">
    <property type="entry name" value="N-reg_PII-like_a/b"/>
</dbReference>
<evidence type="ECO:0000313" key="2">
    <source>
        <dbReference type="EMBL" id="KPH76651.1"/>
    </source>
</evidence>
<dbReference type="OrthoDB" id="5297170at2"/>
<dbReference type="Gene3D" id="3.30.70.790">
    <property type="entry name" value="UreE, C-terminal domain"/>
    <property type="match status" value="1"/>
</dbReference>
<keyword evidence="3" id="KW-1185">Reference proteome</keyword>